<dbReference type="Proteomes" id="UP001386955">
    <property type="component" value="Unassembled WGS sequence"/>
</dbReference>
<dbReference type="EMBL" id="JAYMYS010000008">
    <property type="protein sequence ID" value="KAK7383299.1"/>
    <property type="molecule type" value="Genomic_DNA"/>
</dbReference>
<accession>A0AAN9RU39</accession>
<gene>
    <name evidence="1" type="ORF">VNO78_28973</name>
</gene>
<sequence>MEIEGVDQSQVESSSLNYKDSLLKMVGDHHANIPLENINDILLSKEKVYEENGFSDTDFDLCHNIPISQTEYKEWCKPWRSSLIMNLLGKTISLRFLENSLQQLWVKNESNNLGTMLKVDKLTSIHSRGCFARICVKVNLEKKLVPRIQVLGKSLPVEY</sequence>
<evidence type="ECO:0000313" key="1">
    <source>
        <dbReference type="EMBL" id="KAK7383299.1"/>
    </source>
</evidence>
<protein>
    <submittedName>
        <fullName evidence="1">Uncharacterized protein</fullName>
    </submittedName>
</protein>
<dbReference type="AlphaFoldDB" id="A0AAN9RU39"/>
<comment type="caution">
    <text evidence="1">The sequence shown here is derived from an EMBL/GenBank/DDBJ whole genome shotgun (WGS) entry which is preliminary data.</text>
</comment>
<reference evidence="1 2" key="1">
    <citation type="submission" date="2024-01" db="EMBL/GenBank/DDBJ databases">
        <title>The genomes of 5 underutilized Papilionoideae crops provide insights into root nodulation and disease resistanc.</title>
        <authorList>
            <person name="Jiang F."/>
        </authorList>
    </citation>
    <scope>NUCLEOTIDE SEQUENCE [LARGE SCALE GENOMIC DNA]</scope>
    <source>
        <strain evidence="1">DUOXIRENSHENG_FW03</strain>
        <tissue evidence="1">Leaves</tissue>
    </source>
</reference>
<proteinExistence type="predicted"/>
<organism evidence="1 2">
    <name type="scientific">Psophocarpus tetragonolobus</name>
    <name type="common">Winged bean</name>
    <name type="synonym">Dolichos tetragonolobus</name>
    <dbReference type="NCBI Taxonomy" id="3891"/>
    <lineage>
        <taxon>Eukaryota</taxon>
        <taxon>Viridiplantae</taxon>
        <taxon>Streptophyta</taxon>
        <taxon>Embryophyta</taxon>
        <taxon>Tracheophyta</taxon>
        <taxon>Spermatophyta</taxon>
        <taxon>Magnoliopsida</taxon>
        <taxon>eudicotyledons</taxon>
        <taxon>Gunneridae</taxon>
        <taxon>Pentapetalae</taxon>
        <taxon>rosids</taxon>
        <taxon>fabids</taxon>
        <taxon>Fabales</taxon>
        <taxon>Fabaceae</taxon>
        <taxon>Papilionoideae</taxon>
        <taxon>50 kb inversion clade</taxon>
        <taxon>NPAAA clade</taxon>
        <taxon>indigoferoid/millettioid clade</taxon>
        <taxon>Phaseoleae</taxon>
        <taxon>Psophocarpus</taxon>
    </lineage>
</organism>
<keyword evidence="2" id="KW-1185">Reference proteome</keyword>
<name>A0AAN9RU39_PSOTE</name>
<evidence type="ECO:0000313" key="2">
    <source>
        <dbReference type="Proteomes" id="UP001386955"/>
    </source>
</evidence>